<dbReference type="InterPro" id="IPR019734">
    <property type="entry name" value="TPR_rpt"/>
</dbReference>
<dbReference type="Gene3D" id="1.10.10.10">
    <property type="entry name" value="Winged helix-like DNA-binding domain superfamily/Winged helix DNA-binding domain"/>
    <property type="match status" value="1"/>
</dbReference>
<feature type="region of interest" description="Disordered" evidence="1">
    <location>
        <begin position="233"/>
        <end position="256"/>
    </location>
</feature>
<dbReference type="PANTHER" id="PTHR47691">
    <property type="entry name" value="REGULATOR-RELATED"/>
    <property type="match status" value="1"/>
</dbReference>
<dbReference type="InterPro" id="IPR005158">
    <property type="entry name" value="BTAD"/>
</dbReference>
<dbReference type="InterPro" id="IPR002182">
    <property type="entry name" value="NB-ARC"/>
</dbReference>
<dbReference type="InterPro" id="IPR027417">
    <property type="entry name" value="P-loop_NTPase"/>
</dbReference>
<accession>A0A7W9ST60</accession>
<dbReference type="InterPro" id="IPR011990">
    <property type="entry name" value="TPR-like_helical_dom_sf"/>
</dbReference>
<dbReference type="InterPro" id="IPR036388">
    <property type="entry name" value="WH-like_DNA-bd_sf"/>
</dbReference>
<dbReference type="Pfam" id="PF13374">
    <property type="entry name" value="TPR_10"/>
    <property type="match status" value="1"/>
</dbReference>
<dbReference type="RefSeq" id="WP_184199347.1">
    <property type="nucleotide sequence ID" value="NZ_JACHGW010000003.1"/>
</dbReference>
<reference evidence="3 4" key="1">
    <citation type="submission" date="2020-08" db="EMBL/GenBank/DDBJ databases">
        <title>Genomic Encyclopedia of Type Strains, Phase IV (KMG-IV): sequencing the most valuable type-strain genomes for metagenomic binning, comparative biology and taxonomic classification.</title>
        <authorList>
            <person name="Goeker M."/>
        </authorList>
    </citation>
    <scope>NUCLEOTIDE SEQUENCE [LARGE SCALE GENOMIC DNA]</scope>
    <source>
        <strain evidence="3 4">DSM 23562</strain>
    </source>
</reference>
<gene>
    <name evidence="3" type="ORF">HNQ39_003554</name>
</gene>
<dbReference type="GO" id="GO:0043531">
    <property type="term" value="F:ADP binding"/>
    <property type="evidence" value="ECO:0007669"/>
    <property type="project" value="InterPro"/>
</dbReference>
<comment type="caution">
    <text evidence="3">The sequence shown here is derived from an EMBL/GenBank/DDBJ whole genome shotgun (WGS) entry which is preliminary data.</text>
</comment>
<dbReference type="AlphaFoldDB" id="A0A7W9ST60"/>
<dbReference type="Pfam" id="PF13424">
    <property type="entry name" value="TPR_12"/>
    <property type="match status" value="1"/>
</dbReference>
<dbReference type="Gene3D" id="1.25.40.10">
    <property type="entry name" value="Tetratricopeptide repeat domain"/>
    <property type="match status" value="3"/>
</dbReference>
<organism evidence="3 4">
    <name type="scientific">Armatimonas rosea</name>
    <dbReference type="NCBI Taxonomy" id="685828"/>
    <lineage>
        <taxon>Bacteria</taxon>
        <taxon>Bacillati</taxon>
        <taxon>Armatimonadota</taxon>
        <taxon>Armatimonadia</taxon>
        <taxon>Armatimonadales</taxon>
        <taxon>Armatimonadaceae</taxon>
        <taxon>Armatimonas</taxon>
    </lineage>
</organism>
<dbReference type="SMART" id="SM00028">
    <property type="entry name" value="TPR"/>
    <property type="match status" value="6"/>
</dbReference>
<evidence type="ECO:0000259" key="2">
    <source>
        <dbReference type="SMART" id="SM01043"/>
    </source>
</evidence>
<dbReference type="SMART" id="SM01043">
    <property type="entry name" value="BTAD"/>
    <property type="match status" value="1"/>
</dbReference>
<feature type="region of interest" description="Disordered" evidence="1">
    <location>
        <begin position="973"/>
        <end position="996"/>
    </location>
</feature>
<evidence type="ECO:0000313" key="3">
    <source>
        <dbReference type="EMBL" id="MBB6051744.1"/>
    </source>
</evidence>
<evidence type="ECO:0000256" key="1">
    <source>
        <dbReference type="SAM" id="MobiDB-lite"/>
    </source>
</evidence>
<dbReference type="Gene3D" id="3.40.50.300">
    <property type="entry name" value="P-loop containing nucleotide triphosphate hydrolases"/>
    <property type="match status" value="1"/>
</dbReference>
<dbReference type="Pfam" id="PF03704">
    <property type="entry name" value="BTAD"/>
    <property type="match status" value="1"/>
</dbReference>
<protein>
    <submittedName>
        <fullName evidence="3">Putative ATPase/DNA-binding SARP family transcriptional activator</fullName>
    </submittedName>
</protein>
<sequence>MALTLRLFKGFQLLSEGAPLPPGERRQAGEYLLALLVLRGSQARLSLAATLWPEATEERALFYLRRTLVELRKRLGDHASTLTEPEDVLHTLKLELPPGACDLWEFERAIQRGDDLAAVNLYQGPLLDGWSEDWVLQARSLKQQQFISALERLAMQAKTPEEAIAQLQRLVELDPGRESAWRPLMTALADRGDPAGVVEAYRKLRLWLQREYRLEPSPETLAHYQQIRSATRQKKDAVVPAPAHTPVRQSRLPLPPTPLIGREQALQEIAKRLNETRLLTLVGMGGVGKTRLAVAVLESLQAAGTYPEGVAWIDLAALSDPKLIAPRIAATLDIPETVDLVEALRTRSVLLALDNCEHLLNHMAALCETLLAQCPYLHLLATSREPLGLAQESLWRVPVLTEEEALQLFTVRAQKVLQSWELTPENRPLVRQLCQKLDDLPFAIELAAARIDTLSLEELGQRLDARFDLLTGGSRSTLRPQLTLRAAMDWSWNLLTPDERDALRQLATFVSPFSFAASEAACPRSLPLLSSLVAKSLVIFSPETGRYRLLETVREYAIEQGLGEPGRAARQGYLRYVLAETRKAATFRSGVKRRQAHDSLEEAHDNIRLTLADTQESSPELALELAGNLWPFWTERGYRTEGLRTLRQLLQSAERFAPTTRLQAHLGMGVLAYETGDFSLAQAELQTALSLAEQCASPLAQGDALRVLGLVHWNQGSPEAAKQHYQRALEIFCQAGDQAGEAAVQASLGHLAWNLGHLDQAMYHNQESRYLFQQLEDEAGVAETSANLGLIARSQEDYPRARQYMEEALDTRTRLNLRGGIGAMIHHLGVLSFLEHSYEDAAEQLARSAQHWREMGDPGWAALSLYYLGLVQRELNRLPAAVRSFSEALLIRRRQGAKRPIAALQHGLGLIWLQQGRLNEAQLALKESAQVRMEIGLEAFSGESVDALACLVARRGELRLAVQLLACASRLREKHGEVEPEHPHRDEATARSRAGLTPEQWQEAWDRGSVVPPAMQLAAL</sequence>
<dbReference type="Pfam" id="PF00931">
    <property type="entry name" value="NB-ARC"/>
    <property type="match status" value="1"/>
</dbReference>
<evidence type="ECO:0000313" key="4">
    <source>
        <dbReference type="Proteomes" id="UP000520814"/>
    </source>
</evidence>
<dbReference type="SUPFAM" id="SSF52540">
    <property type="entry name" value="P-loop containing nucleoside triphosphate hydrolases"/>
    <property type="match status" value="1"/>
</dbReference>
<proteinExistence type="predicted"/>
<keyword evidence="4" id="KW-1185">Reference proteome</keyword>
<dbReference type="Proteomes" id="UP000520814">
    <property type="component" value="Unassembled WGS sequence"/>
</dbReference>
<name>A0A7W9ST60_ARMRO</name>
<dbReference type="SUPFAM" id="SSF48452">
    <property type="entry name" value="TPR-like"/>
    <property type="match status" value="3"/>
</dbReference>
<feature type="domain" description="Bacterial transcriptional activator" evidence="2">
    <location>
        <begin position="101"/>
        <end position="228"/>
    </location>
</feature>
<dbReference type="EMBL" id="JACHGW010000003">
    <property type="protein sequence ID" value="MBB6051744.1"/>
    <property type="molecule type" value="Genomic_DNA"/>
</dbReference>
<dbReference type="PANTHER" id="PTHR47691:SF3">
    <property type="entry name" value="HTH-TYPE TRANSCRIPTIONAL REGULATOR RV0890C-RELATED"/>
    <property type="match status" value="1"/>
</dbReference>
<feature type="compositionally biased region" description="Basic and acidic residues" evidence="1">
    <location>
        <begin position="973"/>
        <end position="990"/>
    </location>
</feature>
<dbReference type="PRINTS" id="PR00364">
    <property type="entry name" value="DISEASERSIST"/>
</dbReference>
<keyword evidence="3" id="KW-0238">DNA-binding</keyword>
<dbReference type="GO" id="GO:0003677">
    <property type="term" value="F:DNA binding"/>
    <property type="evidence" value="ECO:0007669"/>
    <property type="project" value="UniProtKB-KW"/>
</dbReference>